<dbReference type="GO" id="GO:0004672">
    <property type="term" value="F:protein kinase activity"/>
    <property type="evidence" value="ECO:0007669"/>
    <property type="project" value="InterPro"/>
</dbReference>
<keyword evidence="5" id="KW-1185">Reference proteome</keyword>
<gene>
    <name evidence="4" type="ORF">AMORRO_LOCUS10779</name>
</gene>
<evidence type="ECO:0000259" key="3">
    <source>
        <dbReference type="PROSITE" id="PS50011"/>
    </source>
</evidence>
<protein>
    <submittedName>
        <fullName evidence="4">9960_t:CDS:1</fullName>
    </submittedName>
</protein>
<evidence type="ECO:0000256" key="1">
    <source>
        <dbReference type="ARBA" id="ARBA00022741"/>
    </source>
</evidence>
<accession>A0A9N9HAP8</accession>
<evidence type="ECO:0000313" key="4">
    <source>
        <dbReference type="EMBL" id="CAG8669994.1"/>
    </source>
</evidence>
<organism evidence="4 5">
    <name type="scientific">Acaulospora morrowiae</name>
    <dbReference type="NCBI Taxonomy" id="94023"/>
    <lineage>
        <taxon>Eukaryota</taxon>
        <taxon>Fungi</taxon>
        <taxon>Fungi incertae sedis</taxon>
        <taxon>Mucoromycota</taxon>
        <taxon>Glomeromycotina</taxon>
        <taxon>Glomeromycetes</taxon>
        <taxon>Diversisporales</taxon>
        <taxon>Acaulosporaceae</taxon>
        <taxon>Acaulospora</taxon>
    </lineage>
</organism>
<dbReference type="GO" id="GO:0097527">
    <property type="term" value="P:necroptotic signaling pathway"/>
    <property type="evidence" value="ECO:0007669"/>
    <property type="project" value="TreeGrafter"/>
</dbReference>
<dbReference type="InterPro" id="IPR036537">
    <property type="entry name" value="Adaptor_Cbl_N_dom_sf"/>
</dbReference>
<dbReference type="InterPro" id="IPR051681">
    <property type="entry name" value="Ser/Thr_Kinases-Pseudokinases"/>
</dbReference>
<dbReference type="CDD" id="cd21037">
    <property type="entry name" value="MLKL_NTD"/>
    <property type="match status" value="1"/>
</dbReference>
<feature type="domain" description="Protein kinase" evidence="3">
    <location>
        <begin position="201"/>
        <end position="485"/>
    </location>
</feature>
<feature type="non-terminal residue" evidence="4">
    <location>
        <position position="488"/>
    </location>
</feature>
<dbReference type="Pfam" id="PF22215">
    <property type="entry name" value="MLKL_N"/>
    <property type="match status" value="1"/>
</dbReference>
<keyword evidence="2" id="KW-0067">ATP-binding</keyword>
<reference evidence="4" key="1">
    <citation type="submission" date="2021-06" db="EMBL/GenBank/DDBJ databases">
        <authorList>
            <person name="Kallberg Y."/>
            <person name="Tangrot J."/>
            <person name="Rosling A."/>
        </authorList>
    </citation>
    <scope>NUCLEOTIDE SEQUENCE</scope>
    <source>
        <strain evidence="4">CL551</strain>
    </source>
</reference>
<evidence type="ECO:0000256" key="2">
    <source>
        <dbReference type="ARBA" id="ARBA00022840"/>
    </source>
</evidence>
<dbReference type="InterPro" id="IPR000719">
    <property type="entry name" value="Prot_kinase_dom"/>
</dbReference>
<dbReference type="OrthoDB" id="2314769at2759"/>
<dbReference type="EMBL" id="CAJVPV010012442">
    <property type="protein sequence ID" value="CAG8669994.1"/>
    <property type="molecule type" value="Genomic_DNA"/>
</dbReference>
<evidence type="ECO:0000313" key="5">
    <source>
        <dbReference type="Proteomes" id="UP000789342"/>
    </source>
</evidence>
<dbReference type="GO" id="GO:0007166">
    <property type="term" value="P:cell surface receptor signaling pathway"/>
    <property type="evidence" value="ECO:0007669"/>
    <property type="project" value="InterPro"/>
</dbReference>
<dbReference type="Gene3D" id="1.10.510.10">
    <property type="entry name" value="Transferase(Phosphotransferase) domain 1"/>
    <property type="match status" value="1"/>
</dbReference>
<dbReference type="SUPFAM" id="SSF56112">
    <property type="entry name" value="Protein kinase-like (PK-like)"/>
    <property type="match status" value="1"/>
</dbReference>
<dbReference type="Proteomes" id="UP000789342">
    <property type="component" value="Unassembled WGS sequence"/>
</dbReference>
<dbReference type="InterPro" id="IPR054000">
    <property type="entry name" value="MLKL_N"/>
</dbReference>
<dbReference type="PANTHER" id="PTHR44329">
    <property type="entry name" value="SERINE/THREONINE-PROTEIN KINASE TNNI3K-RELATED"/>
    <property type="match status" value="1"/>
</dbReference>
<dbReference type="AlphaFoldDB" id="A0A9N9HAP8"/>
<dbReference type="InterPro" id="IPR059179">
    <property type="entry name" value="MLKL-like_MCAfunc"/>
</dbReference>
<keyword evidence="1" id="KW-0547">Nucleotide-binding</keyword>
<dbReference type="InterPro" id="IPR008266">
    <property type="entry name" value="Tyr_kinase_AS"/>
</dbReference>
<dbReference type="InterPro" id="IPR001245">
    <property type="entry name" value="Ser-Thr/Tyr_kinase_cat_dom"/>
</dbReference>
<dbReference type="PANTHER" id="PTHR44329:SF298">
    <property type="entry name" value="MIXED LINEAGE KINASE DOMAIN-LIKE PROTEIN"/>
    <property type="match status" value="1"/>
</dbReference>
<name>A0A9N9HAP8_9GLOM</name>
<comment type="caution">
    <text evidence="4">The sequence shown here is derived from an EMBL/GenBank/DDBJ whole genome shotgun (WGS) entry which is preliminary data.</text>
</comment>
<dbReference type="PROSITE" id="PS50011">
    <property type="entry name" value="PROTEIN_KINASE_DOM"/>
    <property type="match status" value="1"/>
</dbReference>
<dbReference type="InterPro" id="IPR011009">
    <property type="entry name" value="Kinase-like_dom_sf"/>
</dbReference>
<dbReference type="PROSITE" id="PS00109">
    <property type="entry name" value="PROTEIN_KINASE_TYR"/>
    <property type="match status" value="1"/>
</dbReference>
<dbReference type="Gene3D" id="1.20.930.20">
    <property type="entry name" value="Adaptor protein Cbl, N-terminal domain"/>
    <property type="match status" value="1"/>
</dbReference>
<dbReference type="GO" id="GO:0005524">
    <property type="term" value="F:ATP binding"/>
    <property type="evidence" value="ECO:0007669"/>
    <property type="project" value="UniProtKB-KW"/>
</dbReference>
<proteinExistence type="predicted"/>
<sequence length="488" mass="56958">MGHNANTKNVLTESISLRDATVAIKPFLELVDTIIEVSRAIFEAHRKSQYNKKTCGILLTRVEFAECAVKSLIRHKEDHVEDFHSQDYYQSFAKFAYVIKKIQKFVEDISQLSQFKRFTNSQSIKNMLLTILEDFDTCSSELKLRTFVNTEKDMKILDSDLEQMKFLENPNICVTELNENGNQEYCEKFMISLSAVQEHVKITNSEIDRRKEGQTFQINQIPFEELEIPNGVEVKHGSVIKRRYRGIDVACKKVNIMKDEAQAKRFKTRVTILGKLHLCESIIRFYGMSKSGSNDYMIYEWAERHSLKEVYENHKLSLCKKVSIALDICQGLVFLNAIGIYHHDIRCENILMTTKWKPKIANFTFAKGVKGVTSEINHQGSLNWMAPEMMVKYRYKNLHTKYPYTPGCEIFSFGMLLWELRYERIPYKEKEIIELMDHVTSGKREKLMSSCEDEQKYAKIIRKAWEHDPDLRIELASLLDEIQKLNAC</sequence>
<dbReference type="Pfam" id="PF07714">
    <property type="entry name" value="PK_Tyr_Ser-Thr"/>
    <property type="match status" value="1"/>
</dbReference>